<dbReference type="GO" id="GO:0051787">
    <property type="term" value="F:misfolded protein binding"/>
    <property type="evidence" value="ECO:0007669"/>
    <property type="project" value="TreeGrafter"/>
</dbReference>
<dbReference type="SMART" id="SM00271">
    <property type="entry name" value="DnaJ"/>
    <property type="match status" value="1"/>
</dbReference>
<dbReference type="Gene3D" id="1.10.287.110">
    <property type="entry name" value="DnaJ domain"/>
    <property type="match status" value="1"/>
</dbReference>
<sequence length="180" mass="20858">MEAQGVFRWMQACVFLLLCLSQVLPAHPPETSRSYYDTLNVEPTATDSQIKKSFRKLAMKYHPDKNKSADAEKTFREIAEAYKVLSNKEQRRLYDNMGHGAFVKRDSPVHSEDEHDASSFFSFTEFFHDFDGGSFVEEPVFHFYQGGEDEGGQYEHYTFDEPGFTFFFGDGEADEEDLYF</sequence>
<feature type="domain" description="J" evidence="7">
    <location>
        <begin position="34"/>
        <end position="98"/>
    </location>
</feature>
<dbReference type="InterPro" id="IPR036869">
    <property type="entry name" value="J_dom_sf"/>
</dbReference>
<evidence type="ECO:0000256" key="5">
    <source>
        <dbReference type="ARBA" id="ARBA00046365"/>
    </source>
</evidence>
<comment type="subunit">
    <text evidence="5">Interacts with HSPA5/BiP; interaction is direct. Interacts with ERN1/IRE1 (via the luminal region). Interacts with DERL1.</text>
</comment>
<keyword evidence="1" id="KW-0143">Chaperone</keyword>
<evidence type="ECO:0000256" key="6">
    <source>
        <dbReference type="SAM" id="SignalP"/>
    </source>
</evidence>
<organism evidence="8 9">
    <name type="scientific">Collichthys lucidus</name>
    <name type="common">Big head croaker</name>
    <name type="synonym">Sciaena lucida</name>
    <dbReference type="NCBI Taxonomy" id="240159"/>
    <lineage>
        <taxon>Eukaryota</taxon>
        <taxon>Metazoa</taxon>
        <taxon>Chordata</taxon>
        <taxon>Craniata</taxon>
        <taxon>Vertebrata</taxon>
        <taxon>Euteleostomi</taxon>
        <taxon>Actinopterygii</taxon>
        <taxon>Neopterygii</taxon>
        <taxon>Teleostei</taxon>
        <taxon>Neoteleostei</taxon>
        <taxon>Acanthomorphata</taxon>
        <taxon>Eupercaria</taxon>
        <taxon>Sciaenidae</taxon>
        <taxon>Collichthys</taxon>
    </lineage>
</organism>
<dbReference type="PROSITE" id="PS50076">
    <property type="entry name" value="DNAJ_2"/>
    <property type="match status" value="1"/>
</dbReference>
<comment type="function">
    <text evidence="4">Co-chaperone for Hsp70 protein HSPA5/BiP that acts as a key repressor of the ERN1/IRE1-mediated unfolded protein response (UPR). J domain-containing co-chaperones stimulate the ATPase activity of Hsp70 proteins and are required for efficient substrate recognition by Hsp70 proteins. In the unstressed endoplasmic reticulum, interacts with the luminal region of ERN1/IRE1 and selectively recruits HSPA5/BiP: HSPA5/BiP disrupts the dimerization of the active ERN1/IRE1 luminal region, thereby inactivating ERN1/IRE1. Also involved in endoplasmic reticulum-associated degradation (ERAD) of misfolded proteins. Required for survival of B-cell progenitors and normal antibody production.</text>
</comment>
<keyword evidence="6" id="KW-0732">Signal</keyword>
<dbReference type="GO" id="GO:0036503">
    <property type="term" value="P:ERAD pathway"/>
    <property type="evidence" value="ECO:0007669"/>
    <property type="project" value="TreeGrafter"/>
</dbReference>
<dbReference type="InterPro" id="IPR001623">
    <property type="entry name" value="DnaJ_domain"/>
</dbReference>
<reference evidence="8 9" key="1">
    <citation type="submission" date="2019-01" db="EMBL/GenBank/DDBJ databases">
        <title>Genome Assembly of Collichthys lucidus.</title>
        <authorList>
            <person name="Cai M."/>
            <person name="Xiao S."/>
        </authorList>
    </citation>
    <scope>NUCLEOTIDE SEQUENCE [LARGE SCALE GENOMIC DNA]</scope>
    <source>
        <strain evidence="8">JT15FE1705JMU</strain>
        <tissue evidence="8">Muscle</tissue>
    </source>
</reference>
<dbReference type="Proteomes" id="UP000298787">
    <property type="component" value="Chromosome 5"/>
</dbReference>
<evidence type="ECO:0000313" key="9">
    <source>
        <dbReference type="Proteomes" id="UP000298787"/>
    </source>
</evidence>
<evidence type="ECO:0000259" key="7">
    <source>
        <dbReference type="PROSITE" id="PS50076"/>
    </source>
</evidence>
<dbReference type="InterPro" id="IPR051948">
    <property type="entry name" value="Hsp70_co-chaperone_J-domain"/>
</dbReference>
<dbReference type="GO" id="GO:0051087">
    <property type="term" value="F:protein-folding chaperone binding"/>
    <property type="evidence" value="ECO:0007669"/>
    <property type="project" value="TreeGrafter"/>
</dbReference>
<keyword evidence="9" id="KW-1185">Reference proteome</keyword>
<evidence type="ECO:0000256" key="4">
    <source>
        <dbReference type="ARBA" id="ARBA00045428"/>
    </source>
</evidence>
<dbReference type="GO" id="GO:0005783">
    <property type="term" value="C:endoplasmic reticulum"/>
    <property type="evidence" value="ECO:0007669"/>
    <property type="project" value="TreeGrafter"/>
</dbReference>
<gene>
    <name evidence="8" type="ORF">D9C73_005001</name>
</gene>
<accession>A0A4U5UAT5</accession>
<evidence type="ECO:0000256" key="2">
    <source>
        <dbReference type="ARBA" id="ARBA00040158"/>
    </source>
</evidence>
<protein>
    <recommendedName>
        <fullName evidence="2">DnaJ homolog subfamily B member 9</fullName>
    </recommendedName>
    <alternativeName>
        <fullName evidence="3">Endoplasmic reticulum DNA J domain-containing protein 4</fullName>
    </alternativeName>
</protein>
<proteinExistence type="predicted"/>
<dbReference type="STRING" id="240159.A0A4U5UAT5"/>
<name>A0A4U5UAT5_COLLU</name>
<dbReference type="PRINTS" id="PR00625">
    <property type="entry name" value="JDOMAIN"/>
</dbReference>
<dbReference type="SUPFAM" id="SSF46565">
    <property type="entry name" value="Chaperone J-domain"/>
    <property type="match status" value="1"/>
</dbReference>
<feature type="signal peptide" evidence="6">
    <location>
        <begin position="1"/>
        <end position="25"/>
    </location>
</feature>
<evidence type="ECO:0000256" key="1">
    <source>
        <dbReference type="ARBA" id="ARBA00023186"/>
    </source>
</evidence>
<dbReference type="PANTHER" id="PTHR44360:SF1">
    <property type="entry name" value="DNAJ HOMOLOG SUBFAMILY B MEMBER 9"/>
    <property type="match status" value="1"/>
</dbReference>
<dbReference type="Pfam" id="PF00226">
    <property type="entry name" value="DnaJ"/>
    <property type="match status" value="1"/>
</dbReference>
<dbReference type="PANTHER" id="PTHR44360">
    <property type="entry name" value="DNAJ HOMOLOG SUBFAMILY B MEMBER 9"/>
    <property type="match status" value="1"/>
</dbReference>
<dbReference type="CDD" id="cd06257">
    <property type="entry name" value="DnaJ"/>
    <property type="match status" value="1"/>
</dbReference>
<dbReference type="AlphaFoldDB" id="A0A4U5UAT5"/>
<dbReference type="EMBL" id="CM014082">
    <property type="protein sequence ID" value="TKS71547.1"/>
    <property type="molecule type" value="Genomic_DNA"/>
</dbReference>
<evidence type="ECO:0000256" key="3">
    <source>
        <dbReference type="ARBA" id="ARBA00041533"/>
    </source>
</evidence>
<evidence type="ECO:0000313" key="8">
    <source>
        <dbReference type="EMBL" id="TKS71547.1"/>
    </source>
</evidence>
<feature type="chain" id="PRO_5020398310" description="DnaJ homolog subfamily B member 9" evidence="6">
    <location>
        <begin position="26"/>
        <end position="180"/>
    </location>
</feature>